<organism evidence="1 2">
    <name type="scientific">Cotesia congregata</name>
    <name type="common">Parasitoid wasp</name>
    <name type="synonym">Apanteles congregatus</name>
    <dbReference type="NCBI Taxonomy" id="51543"/>
    <lineage>
        <taxon>Eukaryota</taxon>
        <taxon>Metazoa</taxon>
        <taxon>Ecdysozoa</taxon>
        <taxon>Arthropoda</taxon>
        <taxon>Hexapoda</taxon>
        <taxon>Insecta</taxon>
        <taxon>Pterygota</taxon>
        <taxon>Neoptera</taxon>
        <taxon>Endopterygota</taxon>
        <taxon>Hymenoptera</taxon>
        <taxon>Apocrita</taxon>
        <taxon>Ichneumonoidea</taxon>
        <taxon>Braconidae</taxon>
        <taxon>Microgastrinae</taxon>
        <taxon>Cotesia</taxon>
    </lineage>
</organism>
<name>A0A8J2H9S9_COTCN</name>
<sequence length="273" mass="30700">MATNFNKRQLLVNTLNRPTKPELRPMAAVAVRMHCIKYILQDKRGNACHTGSGGGSPLSPGWRTTWICSLVTSNCSLGDTSTKPPSSSRLVRTAPFATELTVDLMGLLLFCKLPFLGSLRLKKKLLSIRLYSPIMDRTYNNKNRSDKFPTNTPIQSWRKSNHIFNIRAKSISTHDARPTRKYKVNKQATNISRWFPIRGNSSLSAVIIASDPPNWNIIKIIINYLLNYPDQGPKNGPRHCCNCCGINNEDKTRPFSGDIFNGTAARMRHVTKN</sequence>
<reference evidence="1" key="1">
    <citation type="submission" date="2021-04" db="EMBL/GenBank/DDBJ databases">
        <authorList>
            <person name="Chebbi M.A.C M."/>
        </authorList>
    </citation>
    <scope>NUCLEOTIDE SEQUENCE</scope>
</reference>
<dbReference type="AlphaFoldDB" id="A0A8J2H9S9"/>
<gene>
    <name evidence="1" type="ORF">HICCMSTLAB_LOCUS5193</name>
</gene>
<evidence type="ECO:0000313" key="1">
    <source>
        <dbReference type="EMBL" id="CAG5089323.1"/>
    </source>
</evidence>
<accession>A0A8J2H9S9</accession>
<proteinExistence type="predicted"/>
<keyword evidence="2" id="KW-1185">Reference proteome</keyword>
<dbReference type="Proteomes" id="UP000786811">
    <property type="component" value="Unassembled WGS sequence"/>
</dbReference>
<protein>
    <submittedName>
        <fullName evidence="1">Uncharacterized protein</fullName>
    </submittedName>
</protein>
<evidence type="ECO:0000313" key="2">
    <source>
        <dbReference type="Proteomes" id="UP000786811"/>
    </source>
</evidence>
<dbReference type="EMBL" id="CAJNRD030001119">
    <property type="protein sequence ID" value="CAG5089323.1"/>
    <property type="molecule type" value="Genomic_DNA"/>
</dbReference>
<comment type="caution">
    <text evidence="1">The sequence shown here is derived from an EMBL/GenBank/DDBJ whole genome shotgun (WGS) entry which is preliminary data.</text>
</comment>